<evidence type="ECO:0000259" key="2">
    <source>
        <dbReference type="PROSITE" id="PS50001"/>
    </source>
</evidence>
<dbReference type="CDD" id="cd00173">
    <property type="entry name" value="SH2"/>
    <property type="match status" value="1"/>
</dbReference>
<organism evidence="3 4">
    <name type="scientific">Larinioides sclopetarius</name>
    <dbReference type="NCBI Taxonomy" id="280406"/>
    <lineage>
        <taxon>Eukaryota</taxon>
        <taxon>Metazoa</taxon>
        <taxon>Ecdysozoa</taxon>
        <taxon>Arthropoda</taxon>
        <taxon>Chelicerata</taxon>
        <taxon>Arachnida</taxon>
        <taxon>Araneae</taxon>
        <taxon>Araneomorphae</taxon>
        <taxon>Entelegynae</taxon>
        <taxon>Araneoidea</taxon>
        <taxon>Araneidae</taxon>
        <taxon>Larinioides</taxon>
    </lineage>
</organism>
<dbReference type="EMBL" id="CAXIEN010000006">
    <property type="protein sequence ID" value="CAL1262616.1"/>
    <property type="molecule type" value="Genomic_DNA"/>
</dbReference>
<dbReference type="Proteomes" id="UP001497382">
    <property type="component" value="Unassembled WGS sequence"/>
</dbReference>
<name>A0AAV1YUI2_9ARAC</name>
<protein>
    <recommendedName>
        <fullName evidence="2">SH2 domain-containing protein</fullName>
    </recommendedName>
</protein>
<comment type="caution">
    <text evidence="3">The sequence shown here is derived from an EMBL/GenBank/DDBJ whole genome shotgun (WGS) entry which is preliminary data.</text>
</comment>
<evidence type="ECO:0000256" key="1">
    <source>
        <dbReference type="PROSITE-ProRule" id="PRU00191"/>
    </source>
</evidence>
<dbReference type="InterPro" id="IPR000980">
    <property type="entry name" value="SH2"/>
</dbReference>
<feature type="domain" description="SH2" evidence="2">
    <location>
        <begin position="81"/>
        <end position="178"/>
    </location>
</feature>
<dbReference type="PROSITE" id="PS50001">
    <property type="entry name" value="SH2"/>
    <property type="match status" value="1"/>
</dbReference>
<keyword evidence="4" id="KW-1185">Reference proteome</keyword>
<gene>
    <name evidence="3" type="ORF">LARSCL_LOCUS1082</name>
</gene>
<accession>A0AAV1YUI2</accession>
<evidence type="ECO:0000313" key="4">
    <source>
        <dbReference type="Proteomes" id="UP001497382"/>
    </source>
</evidence>
<dbReference type="InterPro" id="IPR036860">
    <property type="entry name" value="SH2_dom_sf"/>
</dbReference>
<evidence type="ECO:0000313" key="3">
    <source>
        <dbReference type="EMBL" id="CAL1262616.1"/>
    </source>
</evidence>
<proteinExistence type="predicted"/>
<dbReference type="AlphaFoldDB" id="A0AAV1YUI2"/>
<keyword evidence="1" id="KW-0727">SH2 domain</keyword>
<dbReference type="SUPFAM" id="SSF55550">
    <property type="entry name" value="SH2 domain"/>
    <property type="match status" value="1"/>
</dbReference>
<dbReference type="Gene3D" id="3.30.505.10">
    <property type="entry name" value="SH2 domain"/>
    <property type="match status" value="1"/>
</dbReference>
<reference evidence="3 4" key="1">
    <citation type="submission" date="2024-04" db="EMBL/GenBank/DDBJ databases">
        <authorList>
            <person name="Rising A."/>
            <person name="Reimegard J."/>
            <person name="Sonavane S."/>
            <person name="Akerstrom W."/>
            <person name="Nylinder S."/>
            <person name="Hedman E."/>
            <person name="Kallberg Y."/>
        </authorList>
    </citation>
    <scope>NUCLEOTIDE SEQUENCE [LARGE SCALE GENOMIC DNA]</scope>
</reference>
<sequence>MPLRNGNSRMMKNICINLIFFERHLLIKYYITLCQRVELFTGVGGGSVLGRQVPRADGPMGIALSCGGGRFRFNAKKDKQWFRIDPVVLTKAEATEILAREGQRPGTYLLYEDVEKERICLSFRTTEGEVVHYSIVKLNDLFYFNDFPFPYLESIVLYYKKYKFKDTRLTQQAVLSPYIKSQRSKRISGYLKLDTVRESERDSHV</sequence>